<keyword evidence="2" id="KW-0575">Peroxidase</keyword>
<keyword evidence="6" id="KW-0408">Iron</keyword>
<feature type="non-terminal residue" evidence="7">
    <location>
        <position position="618"/>
    </location>
</feature>
<keyword evidence="5" id="KW-0560">Oxidoreductase</keyword>
<dbReference type="GO" id="GO:0004096">
    <property type="term" value="F:catalase activity"/>
    <property type="evidence" value="ECO:0007669"/>
    <property type="project" value="InterPro"/>
</dbReference>
<keyword evidence="3" id="KW-0349">Heme</keyword>
<sequence>SHCFETYSVKFYGPACASHFDNINTIIGDEVNSLAQRWDKWTNSLDYYIRASGISDQKQKRAILLHLADAEVQEIFETLPDTGEHYKTALEKLNAHFNPCKNIAFERHVFRQATQRADESMDAFVTRLRTLAKTNRGQYLPIPFANDMRQLPPSYGASRVHQSIVSVSTTAAVIINRMKSCFAVHGLSEAIVTDNGPQFVAEEFDLYLREHGITHRRVTPYWPQANSEVERFNRTLEKAIRAANTEGKDWKSELNTFLLNYRATAHCTTGKSPAVLLFGREIRTKLPSLNTSQRDRCQKAKMKKYADEKRHAAPSNIKRGDKVILKQERKNKLSTKYDPDPYTVSLKYQYRLLLCYRKNLQFTRDRSSEKSGYMKTLYGLSRHESKLQKKKTPPTATPSTLTPATVQASTQAGAPIRNFTGSLTVGEGGPIVLQDIYFLERMQHALRERIPERFVHAKGAGAHGYFEVTNDITNHCKASLFSEVGKKTKCMVRLSTVGGERGSSDNERDARGFAVKFYTDEGIWDLLSLSTAVFFIRDPILFPHLIHCQKKNPSSNLKDPNAFWDFMTIREESVHMLMMIFADRGIPDGYQHMNGYSGNTFTMVNTKQEAVYVRFKWK</sequence>
<dbReference type="SMART" id="SM01060">
    <property type="entry name" value="Catalase"/>
    <property type="match status" value="1"/>
</dbReference>
<comment type="caution">
    <text evidence="7">The sequence shown here is derived from an EMBL/GenBank/DDBJ whole genome shotgun (WGS) entry which is preliminary data.</text>
</comment>
<evidence type="ECO:0000256" key="1">
    <source>
        <dbReference type="ARBA" id="ARBA00005329"/>
    </source>
</evidence>
<evidence type="ECO:0000256" key="6">
    <source>
        <dbReference type="ARBA" id="ARBA00023004"/>
    </source>
</evidence>
<dbReference type="PROSITE" id="PS51402">
    <property type="entry name" value="CATALASE_3"/>
    <property type="match status" value="1"/>
</dbReference>
<dbReference type="Gene3D" id="3.30.420.10">
    <property type="entry name" value="Ribonuclease H-like superfamily/Ribonuclease H"/>
    <property type="match status" value="1"/>
</dbReference>
<dbReference type="GO" id="GO:0046872">
    <property type="term" value="F:metal ion binding"/>
    <property type="evidence" value="ECO:0007669"/>
    <property type="project" value="UniProtKB-KW"/>
</dbReference>
<name>A0A6S7ISG3_PARCT</name>
<comment type="similarity">
    <text evidence="1">Belongs to the catalase family.</text>
</comment>
<dbReference type="GO" id="GO:0015074">
    <property type="term" value="P:DNA integration"/>
    <property type="evidence" value="ECO:0007669"/>
    <property type="project" value="InterPro"/>
</dbReference>
<dbReference type="AlphaFoldDB" id="A0A6S7ISG3"/>
<dbReference type="InterPro" id="IPR020835">
    <property type="entry name" value="Catalase_sf"/>
</dbReference>
<dbReference type="InterPro" id="IPR011614">
    <property type="entry name" value="Catalase_core"/>
</dbReference>
<dbReference type="PANTHER" id="PTHR11465">
    <property type="entry name" value="CATALASE"/>
    <property type="match status" value="1"/>
</dbReference>
<dbReference type="InterPro" id="IPR036397">
    <property type="entry name" value="RNaseH_sf"/>
</dbReference>
<evidence type="ECO:0000256" key="3">
    <source>
        <dbReference type="ARBA" id="ARBA00022617"/>
    </source>
</evidence>
<dbReference type="GO" id="GO:0005777">
    <property type="term" value="C:peroxisome"/>
    <property type="evidence" value="ECO:0007669"/>
    <property type="project" value="TreeGrafter"/>
</dbReference>
<dbReference type="EMBL" id="CACRXK020010669">
    <property type="protein sequence ID" value="CAB4019880.1"/>
    <property type="molecule type" value="Genomic_DNA"/>
</dbReference>
<organism evidence="7 8">
    <name type="scientific">Paramuricea clavata</name>
    <name type="common">Red gorgonian</name>
    <name type="synonym">Violescent sea-whip</name>
    <dbReference type="NCBI Taxonomy" id="317549"/>
    <lineage>
        <taxon>Eukaryota</taxon>
        <taxon>Metazoa</taxon>
        <taxon>Cnidaria</taxon>
        <taxon>Anthozoa</taxon>
        <taxon>Octocorallia</taxon>
        <taxon>Malacalcyonacea</taxon>
        <taxon>Plexauridae</taxon>
        <taxon>Paramuricea</taxon>
    </lineage>
</organism>
<reference evidence="7" key="1">
    <citation type="submission" date="2020-04" db="EMBL/GenBank/DDBJ databases">
        <authorList>
            <person name="Alioto T."/>
            <person name="Alioto T."/>
            <person name="Gomez Garrido J."/>
        </authorList>
    </citation>
    <scope>NUCLEOTIDE SEQUENCE</scope>
    <source>
        <strain evidence="7">A484AB</strain>
    </source>
</reference>
<dbReference type="SUPFAM" id="SSF56634">
    <property type="entry name" value="Heme-dependent catalase-like"/>
    <property type="match status" value="1"/>
</dbReference>
<dbReference type="GO" id="GO:0003676">
    <property type="term" value="F:nucleic acid binding"/>
    <property type="evidence" value="ECO:0007669"/>
    <property type="project" value="InterPro"/>
</dbReference>
<dbReference type="GO" id="GO:0005739">
    <property type="term" value="C:mitochondrion"/>
    <property type="evidence" value="ECO:0007669"/>
    <property type="project" value="TreeGrafter"/>
</dbReference>
<dbReference type="InterPro" id="IPR001584">
    <property type="entry name" value="Integrase_cat-core"/>
</dbReference>
<dbReference type="PRINTS" id="PR00067">
    <property type="entry name" value="CATALASE"/>
</dbReference>
<accession>A0A6S7ISG3</accession>
<dbReference type="InterPro" id="IPR018028">
    <property type="entry name" value="Catalase"/>
</dbReference>
<dbReference type="SUPFAM" id="SSF53098">
    <property type="entry name" value="Ribonuclease H-like"/>
    <property type="match status" value="1"/>
</dbReference>
<dbReference type="OrthoDB" id="413122at2759"/>
<evidence type="ECO:0000313" key="8">
    <source>
        <dbReference type="Proteomes" id="UP001152795"/>
    </source>
</evidence>
<keyword evidence="8" id="KW-1185">Reference proteome</keyword>
<evidence type="ECO:0000256" key="5">
    <source>
        <dbReference type="ARBA" id="ARBA00023002"/>
    </source>
</evidence>
<gene>
    <name evidence="7" type="ORF">PACLA_8A007818</name>
</gene>
<feature type="non-terminal residue" evidence="7">
    <location>
        <position position="1"/>
    </location>
</feature>
<dbReference type="GO" id="GO:0042744">
    <property type="term" value="P:hydrogen peroxide catabolic process"/>
    <property type="evidence" value="ECO:0007669"/>
    <property type="project" value="TreeGrafter"/>
</dbReference>
<evidence type="ECO:0000256" key="4">
    <source>
        <dbReference type="ARBA" id="ARBA00022723"/>
    </source>
</evidence>
<evidence type="ECO:0000256" key="2">
    <source>
        <dbReference type="ARBA" id="ARBA00022559"/>
    </source>
</evidence>
<dbReference type="Pfam" id="PF00199">
    <property type="entry name" value="Catalase"/>
    <property type="match status" value="1"/>
</dbReference>
<dbReference type="Proteomes" id="UP001152795">
    <property type="component" value="Unassembled WGS sequence"/>
</dbReference>
<dbReference type="Gene3D" id="2.40.180.10">
    <property type="entry name" value="Catalase core domain"/>
    <property type="match status" value="1"/>
</dbReference>
<dbReference type="GO" id="GO:0042542">
    <property type="term" value="P:response to hydrogen peroxide"/>
    <property type="evidence" value="ECO:0007669"/>
    <property type="project" value="TreeGrafter"/>
</dbReference>
<dbReference type="PROSITE" id="PS50994">
    <property type="entry name" value="INTEGRASE"/>
    <property type="match status" value="1"/>
</dbReference>
<evidence type="ECO:0000313" key="7">
    <source>
        <dbReference type="EMBL" id="CAB4019880.1"/>
    </source>
</evidence>
<keyword evidence="4" id="KW-0479">Metal-binding</keyword>
<dbReference type="InterPro" id="IPR012337">
    <property type="entry name" value="RNaseH-like_sf"/>
</dbReference>
<dbReference type="PANTHER" id="PTHR11465:SF9">
    <property type="entry name" value="CATALASE"/>
    <property type="match status" value="1"/>
</dbReference>
<proteinExistence type="inferred from homology"/>
<protein>
    <submittedName>
        <fullName evidence="7">Catalase</fullName>
    </submittedName>
</protein>
<dbReference type="GO" id="GO:0020037">
    <property type="term" value="F:heme binding"/>
    <property type="evidence" value="ECO:0007669"/>
    <property type="project" value="InterPro"/>
</dbReference>